<dbReference type="SUPFAM" id="SSF52047">
    <property type="entry name" value="RNI-like"/>
    <property type="match status" value="1"/>
</dbReference>
<accession>A0A067SXF3</accession>
<dbReference type="AlphaFoldDB" id="A0A067SXF3"/>
<evidence type="ECO:0008006" key="3">
    <source>
        <dbReference type="Google" id="ProtNLM"/>
    </source>
</evidence>
<reference evidence="2" key="1">
    <citation type="journal article" date="2014" name="Proc. Natl. Acad. Sci. U.S.A.">
        <title>Extensive sampling of basidiomycete genomes demonstrates inadequacy of the white-rot/brown-rot paradigm for wood decay fungi.</title>
        <authorList>
            <person name="Riley R."/>
            <person name="Salamov A.A."/>
            <person name="Brown D.W."/>
            <person name="Nagy L.G."/>
            <person name="Floudas D."/>
            <person name="Held B.W."/>
            <person name="Levasseur A."/>
            <person name="Lombard V."/>
            <person name="Morin E."/>
            <person name="Otillar R."/>
            <person name="Lindquist E.A."/>
            <person name="Sun H."/>
            <person name="LaButti K.M."/>
            <person name="Schmutz J."/>
            <person name="Jabbour D."/>
            <person name="Luo H."/>
            <person name="Baker S.E."/>
            <person name="Pisabarro A.G."/>
            <person name="Walton J.D."/>
            <person name="Blanchette R.A."/>
            <person name="Henrissat B."/>
            <person name="Martin F."/>
            <person name="Cullen D."/>
            <person name="Hibbett D.S."/>
            <person name="Grigoriev I.V."/>
        </authorList>
    </citation>
    <scope>NUCLEOTIDE SEQUENCE [LARGE SCALE GENOMIC DNA]</scope>
    <source>
        <strain evidence="2">CBS 339.88</strain>
    </source>
</reference>
<dbReference type="OrthoDB" id="3042049at2759"/>
<evidence type="ECO:0000313" key="1">
    <source>
        <dbReference type="EMBL" id="KDR75620.1"/>
    </source>
</evidence>
<dbReference type="HOGENOM" id="CLU_018544_12_2_1"/>
<proteinExistence type="predicted"/>
<dbReference type="Proteomes" id="UP000027222">
    <property type="component" value="Unassembled WGS sequence"/>
</dbReference>
<evidence type="ECO:0000313" key="2">
    <source>
        <dbReference type="Proteomes" id="UP000027222"/>
    </source>
</evidence>
<protein>
    <recommendedName>
        <fullName evidence="3">F-box domain-containing protein</fullName>
    </recommendedName>
</protein>
<dbReference type="EMBL" id="KL142380">
    <property type="protein sequence ID" value="KDR75620.1"/>
    <property type="molecule type" value="Genomic_DNA"/>
</dbReference>
<keyword evidence="2" id="KW-1185">Reference proteome</keyword>
<name>A0A067SXF3_GALM3</name>
<organism evidence="1 2">
    <name type="scientific">Galerina marginata (strain CBS 339.88)</name>
    <dbReference type="NCBI Taxonomy" id="685588"/>
    <lineage>
        <taxon>Eukaryota</taxon>
        <taxon>Fungi</taxon>
        <taxon>Dikarya</taxon>
        <taxon>Basidiomycota</taxon>
        <taxon>Agaricomycotina</taxon>
        <taxon>Agaricomycetes</taxon>
        <taxon>Agaricomycetidae</taxon>
        <taxon>Agaricales</taxon>
        <taxon>Agaricineae</taxon>
        <taxon>Strophariaceae</taxon>
        <taxon>Galerina</taxon>
    </lineage>
</organism>
<sequence length="508" mass="58116">MTLRCDAFDQQVGLTNEPLTALETKQIRERLYTRRNQILGTDNSLKHRQGGNHAELSEDRDQILALINRYEIALAPHKQLPTELLQRVFHHVCEGYDQGSPRIQDPPLLLCRISSYWRTTAINMPELWKSLHMSTDMSHTRTQKLKLARMWFARAGNLPLSLTLSDTQNDFSGPVDFVSRLIAPFSRNFRYLYLVLQHPQVAALFSLPTGSLDALEEFHVVYYLITTAVPPPPWQAPITLFSPAARLRRLRIHLTPLVVPRIFTLPWHRLESFRCDSSIQSEDCHELFVSCQTLQKIHVRIFGIKYSSPSQVEISLLNLISLSVQLCDQENYDLFFLPLVAPSLRSLLIFNYHGLPWSPGMYSGLLERSRCELVDIYLGTMDMEAGDVLRFFESTPAIESITLSHNTFIPPVIYHKIGQGEVGRSLVQFFLKGTRELDPLLSMLETRLQNFPMITSEHGMQITTSPLKFIETYSVPEEVTAHDSRIQQLRNTGVGISLLQSAEGYFHL</sequence>
<gene>
    <name evidence="1" type="ORF">GALMADRAFT_248144</name>
</gene>